<proteinExistence type="predicted"/>
<dbReference type="AlphaFoldDB" id="F9X0S4"/>
<feature type="transmembrane region" description="Helical" evidence="1">
    <location>
        <begin position="28"/>
        <end position="52"/>
    </location>
</feature>
<dbReference type="HOGENOM" id="CLU_2005714_0_0_1"/>
<sequence>MSLHLHIGWLLAFNLALLFDSKAVLFFLFLFLFLFFILYNLFLISWDTIVVLRVWLLLMVPCDDNAVIEGAMPSAGSTAGMPGRTTGAGRNVVGVFDRWDCSTARIVFADLGLITISASGQYDD</sequence>
<dbReference type="Proteomes" id="UP000008062">
    <property type="component" value="Chromosome 1"/>
</dbReference>
<dbReference type="KEGG" id="ztr:MYCGRDRAFT_102920"/>
<dbReference type="EMBL" id="CM001196">
    <property type="protein sequence ID" value="EGP91905.1"/>
    <property type="molecule type" value="Genomic_DNA"/>
</dbReference>
<evidence type="ECO:0000256" key="1">
    <source>
        <dbReference type="SAM" id="Phobius"/>
    </source>
</evidence>
<dbReference type="RefSeq" id="XP_003856929.1">
    <property type="nucleotide sequence ID" value="XM_003856881.1"/>
</dbReference>
<reference evidence="2 3" key="1">
    <citation type="journal article" date="2011" name="PLoS Genet.">
        <title>Finished genome of the fungal wheat pathogen Mycosphaerella graminicola reveals dispensome structure, chromosome plasticity, and stealth pathogenesis.</title>
        <authorList>
            <person name="Goodwin S.B."/>
            <person name="Ben M'barek S."/>
            <person name="Dhillon B."/>
            <person name="Wittenberg A.H.J."/>
            <person name="Crane C.F."/>
            <person name="Hane J.K."/>
            <person name="Foster A.J."/>
            <person name="Van der Lee T.A.J."/>
            <person name="Grimwood J."/>
            <person name="Aerts A."/>
            <person name="Antoniw J."/>
            <person name="Bailey A."/>
            <person name="Bluhm B."/>
            <person name="Bowler J."/>
            <person name="Bristow J."/>
            <person name="van der Burgt A."/>
            <person name="Canto-Canche B."/>
            <person name="Churchill A.C.L."/>
            <person name="Conde-Ferraez L."/>
            <person name="Cools H.J."/>
            <person name="Coutinho P.M."/>
            <person name="Csukai M."/>
            <person name="Dehal P."/>
            <person name="De Wit P."/>
            <person name="Donzelli B."/>
            <person name="van de Geest H.C."/>
            <person name="van Ham R.C.H.J."/>
            <person name="Hammond-Kosack K.E."/>
            <person name="Henrissat B."/>
            <person name="Kilian A."/>
            <person name="Kobayashi A.K."/>
            <person name="Koopmann E."/>
            <person name="Kourmpetis Y."/>
            <person name="Kuzniar A."/>
            <person name="Lindquist E."/>
            <person name="Lombard V."/>
            <person name="Maliepaard C."/>
            <person name="Martins N."/>
            <person name="Mehrabi R."/>
            <person name="Nap J.P.H."/>
            <person name="Ponomarenko A."/>
            <person name="Rudd J.J."/>
            <person name="Salamov A."/>
            <person name="Schmutz J."/>
            <person name="Schouten H.J."/>
            <person name="Shapiro H."/>
            <person name="Stergiopoulos I."/>
            <person name="Torriani S.F.F."/>
            <person name="Tu H."/>
            <person name="de Vries R.P."/>
            <person name="Waalwijk C."/>
            <person name="Ware S.B."/>
            <person name="Wiebenga A."/>
            <person name="Zwiers L.-H."/>
            <person name="Oliver R.P."/>
            <person name="Grigoriev I.V."/>
            <person name="Kema G.H.J."/>
        </authorList>
    </citation>
    <scope>NUCLEOTIDE SEQUENCE [LARGE SCALE GENOMIC DNA]</scope>
    <source>
        <strain evidence="3">CBS 115943 / IPO323</strain>
    </source>
</reference>
<keyword evidence="1" id="KW-0472">Membrane</keyword>
<keyword evidence="3" id="KW-1185">Reference proteome</keyword>
<protein>
    <submittedName>
        <fullName evidence="2">Uncharacterized protein</fullName>
    </submittedName>
</protein>
<keyword evidence="1" id="KW-1133">Transmembrane helix</keyword>
<keyword evidence="1" id="KW-0812">Transmembrane</keyword>
<name>F9X0S4_ZYMTI</name>
<evidence type="ECO:0000313" key="2">
    <source>
        <dbReference type="EMBL" id="EGP91905.1"/>
    </source>
</evidence>
<evidence type="ECO:0000313" key="3">
    <source>
        <dbReference type="Proteomes" id="UP000008062"/>
    </source>
</evidence>
<accession>F9X0S4</accession>
<dbReference type="InParanoid" id="F9X0S4"/>
<dbReference type="GeneID" id="13398564"/>
<organism evidence="2 3">
    <name type="scientific">Zymoseptoria tritici (strain CBS 115943 / IPO323)</name>
    <name type="common">Speckled leaf blotch fungus</name>
    <name type="synonym">Septoria tritici</name>
    <dbReference type="NCBI Taxonomy" id="336722"/>
    <lineage>
        <taxon>Eukaryota</taxon>
        <taxon>Fungi</taxon>
        <taxon>Dikarya</taxon>
        <taxon>Ascomycota</taxon>
        <taxon>Pezizomycotina</taxon>
        <taxon>Dothideomycetes</taxon>
        <taxon>Dothideomycetidae</taxon>
        <taxon>Mycosphaerellales</taxon>
        <taxon>Mycosphaerellaceae</taxon>
        <taxon>Zymoseptoria</taxon>
    </lineage>
</organism>
<gene>
    <name evidence="2" type="ORF">MYCGRDRAFT_102920</name>
</gene>